<keyword evidence="7" id="KW-0472">Membrane</keyword>
<evidence type="ECO:0000256" key="6">
    <source>
        <dbReference type="PROSITE-ProRule" id="PRU00206"/>
    </source>
</evidence>
<dbReference type="GO" id="GO:0006954">
    <property type="term" value="P:inflammatory response"/>
    <property type="evidence" value="ECO:0007669"/>
    <property type="project" value="TreeGrafter"/>
</dbReference>
<feature type="disulfide bond" evidence="6">
    <location>
        <begin position="112"/>
        <end position="125"/>
    </location>
</feature>
<proteinExistence type="predicted"/>
<dbReference type="InterPro" id="IPR011029">
    <property type="entry name" value="DEATH-like_dom_sf"/>
</dbReference>
<dbReference type="Ensembl" id="ENSSORT00005022949.1">
    <property type="protein sequence ID" value="ENSSORP00005022290.1"/>
    <property type="gene ID" value="ENSSORG00005010867.1"/>
</dbReference>
<name>A0A672ZYI0_9TELE</name>
<dbReference type="PROSITE" id="PS00652">
    <property type="entry name" value="TNFR_NGFR_1"/>
    <property type="match status" value="1"/>
</dbReference>
<reference evidence="10" key="1">
    <citation type="submission" date="2019-06" db="EMBL/GenBank/DDBJ databases">
        <authorList>
            <consortium name="Wellcome Sanger Institute Data Sharing"/>
        </authorList>
    </citation>
    <scope>NUCLEOTIDE SEQUENCE [LARGE SCALE GENOMIC DNA]</scope>
</reference>
<evidence type="ECO:0000256" key="4">
    <source>
        <dbReference type="ARBA" id="ARBA00023157"/>
    </source>
</evidence>
<feature type="domain" description="Death" evidence="8">
    <location>
        <begin position="269"/>
        <end position="363"/>
    </location>
</feature>
<dbReference type="InParanoid" id="A0A672ZYI0"/>
<keyword evidence="5" id="KW-0325">Glycoprotein</keyword>
<reference evidence="10" key="2">
    <citation type="submission" date="2025-08" db="UniProtKB">
        <authorList>
            <consortium name="Ensembl"/>
        </authorList>
    </citation>
    <scope>IDENTIFICATION</scope>
</reference>
<reference evidence="10" key="3">
    <citation type="submission" date="2025-09" db="UniProtKB">
        <authorList>
            <consortium name="Ensembl"/>
        </authorList>
    </citation>
    <scope>IDENTIFICATION</scope>
</reference>
<dbReference type="PROSITE" id="PS50017">
    <property type="entry name" value="DEATH_DOMAIN"/>
    <property type="match status" value="1"/>
</dbReference>
<dbReference type="GO" id="GO:0043235">
    <property type="term" value="C:receptor complex"/>
    <property type="evidence" value="ECO:0007669"/>
    <property type="project" value="TreeGrafter"/>
</dbReference>
<dbReference type="InterPro" id="IPR001368">
    <property type="entry name" value="TNFR/NGFR_Cys_rich_reg"/>
</dbReference>
<keyword evidence="7" id="KW-0812">Transmembrane</keyword>
<evidence type="ECO:0000256" key="5">
    <source>
        <dbReference type="ARBA" id="ARBA00023180"/>
    </source>
</evidence>
<feature type="domain" description="TNFR-Cys" evidence="9">
    <location>
        <begin position="92"/>
        <end position="133"/>
    </location>
</feature>
<sequence length="366" mass="41061">MFIPAVAEVQKCKSDEVETEDGICCNMCLPGFKLLNKCQSEDKRTNCTRCPAGQYMSQPNYYHNCFSCRQCKSSRSEIVITPCKSNQNTICGCKAGYYKHIIDSKTFECVQCKKCKPEETEIRKCLPEHNTVCACKEKYYRVKDMCQPCRNCTAECGHLCPKESTTAPKDESHFLINIIAGVAVGAGVLIVLMAVITHVVTKRQIKKKLLNPSSQSSDVSLHFSEQVLIQSEEPSSSSSSVEVVPPRAVFVDRELSNLPDCVPLEIRTSDLIYTVLDVVPVAQVKQLVRSLNVTDKEIEWAEMDHRSCKEAHYQMLRVWAERGSRTGGGGRGGMLHQPLLQELLDKLRLMHLGQAAEELETKYSIQ</sequence>
<feature type="transmembrane region" description="Helical" evidence="7">
    <location>
        <begin position="174"/>
        <end position="200"/>
    </location>
</feature>
<dbReference type="GO" id="GO:0005031">
    <property type="term" value="F:tumor necrosis factor receptor activity"/>
    <property type="evidence" value="ECO:0007669"/>
    <property type="project" value="TreeGrafter"/>
</dbReference>
<dbReference type="SMART" id="SM00208">
    <property type="entry name" value="TNFR"/>
    <property type="match status" value="4"/>
</dbReference>
<keyword evidence="11" id="KW-1185">Reference proteome</keyword>
<gene>
    <name evidence="10" type="primary">tnfrsf1a</name>
</gene>
<dbReference type="Pfam" id="PF00531">
    <property type="entry name" value="Death"/>
    <property type="match status" value="1"/>
</dbReference>
<dbReference type="GO" id="GO:0043120">
    <property type="term" value="F:tumor necrosis factor binding"/>
    <property type="evidence" value="ECO:0007669"/>
    <property type="project" value="TreeGrafter"/>
</dbReference>
<protein>
    <recommendedName>
        <fullName evidence="12">Tumor necrosis factor receptor superfamily, member 1a</fullName>
    </recommendedName>
</protein>
<dbReference type="SUPFAM" id="SSF57586">
    <property type="entry name" value="TNF receptor-like"/>
    <property type="match status" value="3"/>
</dbReference>
<evidence type="ECO:0000256" key="2">
    <source>
        <dbReference type="ARBA" id="ARBA00022729"/>
    </source>
</evidence>
<dbReference type="InterPro" id="IPR000488">
    <property type="entry name" value="Death_dom"/>
</dbReference>
<evidence type="ECO:0008006" key="12">
    <source>
        <dbReference type="Google" id="ProtNLM"/>
    </source>
</evidence>
<comment type="caution">
    <text evidence="6">Lacks conserved residue(s) required for the propagation of feature annotation.</text>
</comment>
<dbReference type="Gene3D" id="1.10.533.10">
    <property type="entry name" value="Death Domain, Fas"/>
    <property type="match status" value="1"/>
</dbReference>
<dbReference type="PANTHER" id="PTHR46861:SF1">
    <property type="entry name" value="TUMOR NECROSIS FACTOR RECEPTOR SUPERFAMILY MEMBER 1A"/>
    <property type="match status" value="1"/>
</dbReference>
<keyword evidence="3" id="KW-0677">Repeat</keyword>
<dbReference type="InterPro" id="IPR052493">
    <property type="entry name" value="TNFRSF1A"/>
</dbReference>
<dbReference type="PANTHER" id="PTHR46861">
    <property type="entry name" value="TUMOR NECROSIS FACTOR RECEPTOR SUPERFAMILY MEMBER 1A"/>
    <property type="match status" value="1"/>
</dbReference>
<dbReference type="GO" id="GO:0045121">
    <property type="term" value="C:membrane raft"/>
    <property type="evidence" value="ECO:0007669"/>
    <property type="project" value="TreeGrafter"/>
</dbReference>
<accession>A0A672ZYI0</accession>
<keyword evidence="2" id="KW-0732">Signal</keyword>
<feature type="domain" description="TNFR-Cys" evidence="9">
    <location>
        <begin position="49"/>
        <end position="91"/>
    </location>
</feature>
<evidence type="ECO:0000256" key="1">
    <source>
        <dbReference type="ARBA" id="ARBA00022703"/>
    </source>
</evidence>
<dbReference type="PROSITE" id="PS50050">
    <property type="entry name" value="TNFR_NGFR_2"/>
    <property type="match status" value="2"/>
</dbReference>
<evidence type="ECO:0000259" key="9">
    <source>
        <dbReference type="PROSITE" id="PS50050"/>
    </source>
</evidence>
<dbReference type="SMART" id="SM00005">
    <property type="entry name" value="DEATH"/>
    <property type="match status" value="1"/>
</dbReference>
<dbReference type="GO" id="GO:0006915">
    <property type="term" value="P:apoptotic process"/>
    <property type="evidence" value="ECO:0007669"/>
    <property type="project" value="UniProtKB-KW"/>
</dbReference>
<dbReference type="AlphaFoldDB" id="A0A672ZYI0"/>
<feature type="repeat" description="TNFR-Cys" evidence="6">
    <location>
        <begin position="49"/>
        <end position="91"/>
    </location>
</feature>
<feature type="disulfide bond" evidence="6">
    <location>
        <begin position="50"/>
        <end position="65"/>
    </location>
</feature>
<evidence type="ECO:0000256" key="7">
    <source>
        <dbReference type="SAM" id="Phobius"/>
    </source>
</evidence>
<evidence type="ECO:0000259" key="8">
    <source>
        <dbReference type="PROSITE" id="PS50017"/>
    </source>
</evidence>
<keyword evidence="1" id="KW-0053">Apoptosis</keyword>
<keyword evidence="4 6" id="KW-1015">Disulfide bond</keyword>
<dbReference type="Proteomes" id="UP000472271">
    <property type="component" value="Chromosome 16"/>
</dbReference>
<feature type="disulfide bond" evidence="6">
    <location>
        <begin position="115"/>
        <end position="133"/>
    </location>
</feature>
<dbReference type="Pfam" id="PF00020">
    <property type="entry name" value="TNFR_c6"/>
    <property type="match status" value="2"/>
</dbReference>
<evidence type="ECO:0000313" key="10">
    <source>
        <dbReference type="Ensembl" id="ENSSORP00005022290.1"/>
    </source>
</evidence>
<keyword evidence="7" id="KW-1133">Transmembrane helix</keyword>
<feature type="repeat" description="TNFR-Cys" evidence="6">
    <location>
        <begin position="92"/>
        <end position="133"/>
    </location>
</feature>
<evidence type="ECO:0000313" key="11">
    <source>
        <dbReference type="Proteomes" id="UP000472271"/>
    </source>
</evidence>
<organism evidence="10 11">
    <name type="scientific">Sphaeramia orbicularis</name>
    <name type="common">orbiculate cardinalfish</name>
    <dbReference type="NCBI Taxonomy" id="375764"/>
    <lineage>
        <taxon>Eukaryota</taxon>
        <taxon>Metazoa</taxon>
        <taxon>Chordata</taxon>
        <taxon>Craniata</taxon>
        <taxon>Vertebrata</taxon>
        <taxon>Euteleostomi</taxon>
        <taxon>Actinopterygii</taxon>
        <taxon>Neopterygii</taxon>
        <taxon>Teleostei</taxon>
        <taxon>Neoteleostei</taxon>
        <taxon>Acanthomorphata</taxon>
        <taxon>Gobiaria</taxon>
        <taxon>Kurtiformes</taxon>
        <taxon>Apogonoidei</taxon>
        <taxon>Apogonidae</taxon>
        <taxon>Apogoninae</taxon>
        <taxon>Sphaeramia</taxon>
    </lineage>
</organism>
<dbReference type="Gene3D" id="2.10.50.10">
    <property type="entry name" value="Tumor Necrosis Factor Receptor, subunit A, domain 2"/>
    <property type="match status" value="3"/>
</dbReference>
<dbReference type="SUPFAM" id="SSF47986">
    <property type="entry name" value="DEATH domain"/>
    <property type="match status" value="1"/>
</dbReference>
<evidence type="ECO:0000256" key="3">
    <source>
        <dbReference type="ARBA" id="ARBA00022737"/>
    </source>
</evidence>